<accession>A0A9Q1DCP5</accession>
<evidence type="ECO:0000259" key="4">
    <source>
        <dbReference type="PROSITE" id="PS51384"/>
    </source>
</evidence>
<dbReference type="InterPro" id="IPR001433">
    <property type="entry name" value="OxRdtase_FAD/NAD-bd"/>
</dbReference>
<dbReference type="CDD" id="cd00322">
    <property type="entry name" value="FNR_like"/>
    <property type="match status" value="1"/>
</dbReference>
<dbReference type="PRINTS" id="PR00410">
    <property type="entry name" value="PHEHYDRXLASE"/>
</dbReference>
<dbReference type="InterPro" id="IPR052128">
    <property type="entry name" value="Oxidoreductase_NAD-binding"/>
</dbReference>
<dbReference type="SUPFAM" id="SSF52343">
    <property type="entry name" value="Ferredoxin reductase-like, C-terminal NADP-linked domain"/>
    <property type="match status" value="1"/>
</dbReference>
<comment type="caution">
    <text evidence="5">The sequence shown here is derived from an EMBL/GenBank/DDBJ whole genome shotgun (WGS) entry which is preliminary data.</text>
</comment>
<keyword evidence="6" id="KW-1185">Reference proteome</keyword>
<dbReference type="SUPFAM" id="SSF63380">
    <property type="entry name" value="Riboflavin synthase domain-like"/>
    <property type="match status" value="1"/>
</dbReference>
<dbReference type="GO" id="GO:0016491">
    <property type="term" value="F:oxidoreductase activity"/>
    <property type="evidence" value="ECO:0007669"/>
    <property type="project" value="UniProtKB-KW"/>
</dbReference>
<reference evidence="5" key="1">
    <citation type="journal article" date="2023" name="Science">
        <title>Genome structures resolve the early diversification of teleost fishes.</title>
        <authorList>
            <person name="Parey E."/>
            <person name="Louis A."/>
            <person name="Montfort J."/>
            <person name="Bouchez O."/>
            <person name="Roques C."/>
            <person name="Iampietro C."/>
            <person name="Lluch J."/>
            <person name="Castinel A."/>
            <person name="Donnadieu C."/>
            <person name="Desvignes T."/>
            <person name="Floi Bucao C."/>
            <person name="Jouanno E."/>
            <person name="Wen M."/>
            <person name="Mejri S."/>
            <person name="Dirks R."/>
            <person name="Jansen H."/>
            <person name="Henkel C."/>
            <person name="Chen W.J."/>
            <person name="Zahm M."/>
            <person name="Cabau C."/>
            <person name="Klopp C."/>
            <person name="Thompson A.W."/>
            <person name="Robinson-Rechavi M."/>
            <person name="Braasch I."/>
            <person name="Lecointre G."/>
            <person name="Bobe J."/>
            <person name="Postlethwait J.H."/>
            <person name="Berthelot C."/>
            <person name="Roest Crollius H."/>
            <person name="Guiguen Y."/>
        </authorList>
    </citation>
    <scope>NUCLEOTIDE SEQUENCE</scope>
    <source>
        <strain evidence="5">Concon-B</strain>
    </source>
</reference>
<dbReference type="InterPro" id="IPR017938">
    <property type="entry name" value="Riboflavin_synthase-like_b-brl"/>
</dbReference>
<evidence type="ECO:0000256" key="1">
    <source>
        <dbReference type="ARBA" id="ARBA00023002"/>
    </source>
</evidence>
<evidence type="ECO:0000313" key="5">
    <source>
        <dbReference type="EMBL" id="KAJ8267322.1"/>
    </source>
</evidence>
<dbReference type="PROSITE" id="PS51384">
    <property type="entry name" value="FAD_FR"/>
    <property type="match status" value="1"/>
</dbReference>
<evidence type="ECO:0000256" key="3">
    <source>
        <dbReference type="ARBA" id="ARBA00040516"/>
    </source>
</evidence>
<dbReference type="PANTHER" id="PTHR46505:SF1">
    <property type="entry name" value="OXIDOREDUCTASE NAD-BINDING DOMAIN-CONTAINING PROTEIN 1"/>
    <property type="match status" value="1"/>
</dbReference>
<protein>
    <recommendedName>
        <fullName evidence="3">Oxidoreductase NAD-binding domain-containing protein 1</fullName>
    </recommendedName>
</protein>
<keyword evidence="2" id="KW-0520">NAD</keyword>
<sequence>MTARRWLKVAGSFAAPGASGLIPGSRRMSSRRKTDHLERTANNYRQMAVFPAKVCGMMNESDSVRRLRLSIPHPDFSFKAGQWVDFFIPGQEKVGGFSICSSPALLRREGVIELAVKYTTHPPAHWIHHSCRLDSEVEVRVGGDFFFDPSPGGGAVDLLLVAGGVGINPLAKTAQDLLFQSSIVEACEEFPGRFSCDFHLTHQSEEVEPQLQPYISGGRISEQVLREHLESLAGAGRRETLCYLCGPPPMIESVSGHLQRLGVPPHRVLFEKWW</sequence>
<dbReference type="InterPro" id="IPR017927">
    <property type="entry name" value="FAD-bd_FR_type"/>
</dbReference>
<dbReference type="Proteomes" id="UP001152803">
    <property type="component" value="Unassembled WGS sequence"/>
</dbReference>
<dbReference type="AlphaFoldDB" id="A0A9Q1DCP5"/>
<gene>
    <name evidence="5" type="ORF">COCON_G00124940</name>
</gene>
<dbReference type="Gene3D" id="2.40.30.10">
    <property type="entry name" value="Translation factors"/>
    <property type="match status" value="1"/>
</dbReference>
<dbReference type="EMBL" id="JAFJMO010000009">
    <property type="protein sequence ID" value="KAJ8267322.1"/>
    <property type="molecule type" value="Genomic_DNA"/>
</dbReference>
<organism evidence="5 6">
    <name type="scientific">Conger conger</name>
    <name type="common">Conger eel</name>
    <name type="synonym">Muraena conger</name>
    <dbReference type="NCBI Taxonomy" id="82655"/>
    <lineage>
        <taxon>Eukaryota</taxon>
        <taxon>Metazoa</taxon>
        <taxon>Chordata</taxon>
        <taxon>Craniata</taxon>
        <taxon>Vertebrata</taxon>
        <taxon>Euteleostomi</taxon>
        <taxon>Actinopterygii</taxon>
        <taxon>Neopterygii</taxon>
        <taxon>Teleostei</taxon>
        <taxon>Anguilliformes</taxon>
        <taxon>Congridae</taxon>
        <taxon>Conger</taxon>
    </lineage>
</organism>
<dbReference type="Pfam" id="PF00175">
    <property type="entry name" value="NAD_binding_1"/>
    <property type="match status" value="1"/>
</dbReference>
<keyword evidence="1" id="KW-0560">Oxidoreductase</keyword>
<dbReference type="GO" id="GO:0005739">
    <property type="term" value="C:mitochondrion"/>
    <property type="evidence" value="ECO:0007669"/>
    <property type="project" value="TreeGrafter"/>
</dbReference>
<dbReference type="PANTHER" id="PTHR46505">
    <property type="entry name" value="OXIDOREDUCTASE NAD-BINDING DOMAIN-CONTAINING PROTEIN 1"/>
    <property type="match status" value="1"/>
</dbReference>
<proteinExistence type="predicted"/>
<evidence type="ECO:0000313" key="6">
    <source>
        <dbReference type="Proteomes" id="UP001152803"/>
    </source>
</evidence>
<name>A0A9Q1DCP5_CONCO</name>
<dbReference type="OrthoDB" id="436496at2759"/>
<feature type="domain" description="FAD-binding FR-type" evidence="4">
    <location>
        <begin position="47"/>
        <end position="149"/>
    </location>
</feature>
<evidence type="ECO:0000256" key="2">
    <source>
        <dbReference type="ARBA" id="ARBA00023027"/>
    </source>
</evidence>
<dbReference type="InterPro" id="IPR039261">
    <property type="entry name" value="FNR_nucleotide-bd"/>
</dbReference>
<dbReference type="Gene3D" id="3.40.50.80">
    <property type="entry name" value="Nucleotide-binding domain of ferredoxin-NADP reductase (FNR) module"/>
    <property type="match status" value="1"/>
</dbReference>